<dbReference type="Proteomes" id="UP000288805">
    <property type="component" value="Unassembled WGS sequence"/>
</dbReference>
<organism evidence="2 3">
    <name type="scientific">Vitis vinifera</name>
    <name type="common">Grape</name>
    <dbReference type="NCBI Taxonomy" id="29760"/>
    <lineage>
        <taxon>Eukaryota</taxon>
        <taxon>Viridiplantae</taxon>
        <taxon>Streptophyta</taxon>
        <taxon>Embryophyta</taxon>
        <taxon>Tracheophyta</taxon>
        <taxon>Spermatophyta</taxon>
        <taxon>Magnoliopsida</taxon>
        <taxon>eudicotyledons</taxon>
        <taxon>Gunneridae</taxon>
        <taxon>Pentapetalae</taxon>
        <taxon>rosids</taxon>
        <taxon>Vitales</taxon>
        <taxon>Vitaceae</taxon>
        <taxon>Viteae</taxon>
        <taxon>Vitis</taxon>
    </lineage>
</organism>
<feature type="region of interest" description="Disordered" evidence="1">
    <location>
        <begin position="128"/>
        <end position="184"/>
    </location>
</feature>
<comment type="caution">
    <text evidence="2">The sequence shown here is derived from an EMBL/GenBank/DDBJ whole genome shotgun (WGS) entry which is preliminary data.</text>
</comment>
<gene>
    <name evidence="2" type="ORF">CK203_073582</name>
</gene>
<evidence type="ECO:0000256" key="1">
    <source>
        <dbReference type="SAM" id="MobiDB-lite"/>
    </source>
</evidence>
<dbReference type="EMBL" id="QGNW01001499">
    <property type="protein sequence ID" value="RVW38860.1"/>
    <property type="molecule type" value="Genomic_DNA"/>
</dbReference>
<sequence>MNNSRSWQKVGRGNANKLIPLPSAGRHTLFPPPTLCDKQIQRYSRHLLSLNPQIPSEYPYDRNPSLIKDQWSFALEEFSLEPLSKVNFQSFSFPISFVSRGNGVQLSESSDEEYRVSDSDCNASSVQWACKEEESGEKEEKGTAEMQEEEMRGEEREKELGNVQDSEVQEDEGVWRSTSWTSTW</sequence>
<feature type="compositionally biased region" description="Basic and acidic residues" evidence="1">
    <location>
        <begin position="130"/>
        <end position="160"/>
    </location>
</feature>
<reference evidence="2 3" key="1">
    <citation type="journal article" date="2018" name="PLoS Genet.">
        <title>Population sequencing reveals clonal diversity and ancestral inbreeding in the grapevine cultivar Chardonnay.</title>
        <authorList>
            <person name="Roach M.J."/>
            <person name="Johnson D.L."/>
            <person name="Bohlmann J."/>
            <person name="van Vuuren H.J."/>
            <person name="Jones S.J."/>
            <person name="Pretorius I.S."/>
            <person name="Schmidt S.A."/>
            <person name="Borneman A.R."/>
        </authorList>
    </citation>
    <scope>NUCLEOTIDE SEQUENCE [LARGE SCALE GENOMIC DNA]</scope>
    <source>
        <strain evidence="3">cv. Chardonnay</strain>
        <tissue evidence="2">Leaf</tissue>
    </source>
</reference>
<evidence type="ECO:0000313" key="3">
    <source>
        <dbReference type="Proteomes" id="UP000288805"/>
    </source>
</evidence>
<name>A0A438DTX8_VITVI</name>
<evidence type="ECO:0000313" key="2">
    <source>
        <dbReference type="EMBL" id="RVW38860.1"/>
    </source>
</evidence>
<accession>A0A438DTX8</accession>
<dbReference type="AlphaFoldDB" id="A0A438DTX8"/>
<proteinExistence type="predicted"/>
<protein>
    <submittedName>
        <fullName evidence="2">Uncharacterized protein</fullName>
    </submittedName>
</protein>